<feature type="non-terminal residue" evidence="2">
    <location>
        <position position="150"/>
    </location>
</feature>
<gene>
    <name evidence="2" type="ORF">AVDCRST_MAG16-2164</name>
</gene>
<accession>A0A6J4M2N7</accession>
<protein>
    <submittedName>
        <fullName evidence="2">Ligand-binding SRPBCC domain protein family</fullName>
    </submittedName>
</protein>
<dbReference type="AlphaFoldDB" id="A0A6J4M2N7"/>
<feature type="compositionally biased region" description="Basic residues" evidence="1">
    <location>
        <begin position="85"/>
        <end position="96"/>
    </location>
</feature>
<dbReference type="EMBL" id="CADCUE010000203">
    <property type="protein sequence ID" value="CAA9348512.1"/>
    <property type="molecule type" value="Genomic_DNA"/>
</dbReference>
<evidence type="ECO:0000313" key="2">
    <source>
        <dbReference type="EMBL" id="CAA9348512.1"/>
    </source>
</evidence>
<feature type="region of interest" description="Disordered" evidence="1">
    <location>
        <begin position="1"/>
        <end position="150"/>
    </location>
</feature>
<reference evidence="2" key="1">
    <citation type="submission" date="2020-02" db="EMBL/GenBank/DDBJ databases">
        <authorList>
            <person name="Meier V. D."/>
        </authorList>
    </citation>
    <scope>NUCLEOTIDE SEQUENCE</scope>
    <source>
        <strain evidence="2">AVDCRST_MAG16</strain>
    </source>
</reference>
<feature type="non-terminal residue" evidence="2">
    <location>
        <position position="1"/>
    </location>
</feature>
<organism evidence="2">
    <name type="scientific">uncultured Frankineae bacterium</name>
    <dbReference type="NCBI Taxonomy" id="437475"/>
    <lineage>
        <taxon>Bacteria</taxon>
        <taxon>Bacillati</taxon>
        <taxon>Actinomycetota</taxon>
        <taxon>Actinomycetes</taxon>
        <taxon>Frankiales</taxon>
        <taxon>environmental samples</taxon>
    </lineage>
</organism>
<evidence type="ECO:0000256" key="1">
    <source>
        <dbReference type="SAM" id="MobiDB-lite"/>
    </source>
</evidence>
<proteinExistence type="predicted"/>
<feature type="compositionally biased region" description="Basic residues" evidence="1">
    <location>
        <begin position="140"/>
        <end position="150"/>
    </location>
</feature>
<name>A0A6J4M2N7_9ACTN</name>
<sequence>DHRSAPVVRPRPHLPRAARAGLGRLDPGGPARALGLPGPGLARVDLRGRPPRRRRLPAAVRPPPGRGRVQRDGDLRGLRAGGAPRARRAHLGRGHGRAVPLHGAAPAGRRRDPARAHGRGTVGRGGGPGHARGLDVVPGGHRRAAGRGGL</sequence>
<feature type="compositionally biased region" description="Gly residues" evidence="1">
    <location>
        <begin position="120"/>
        <end position="130"/>
    </location>
</feature>
<feature type="compositionally biased region" description="Low complexity" evidence="1">
    <location>
        <begin position="27"/>
        <end position="43"/>
    </location>
</feature>